<dbReference type="Proteomes" id="UP001054837">
    <property type="component" value="Unassembled WGS sequence"/>
</dbReference>
<feature type="compositionally biased region" description="Basic and acidic residues" evidence="1">
    <location>
        <begin position="25"/>
        <end position="55"/>
    </location>
</feature>
<feature type="region of interest" description="Disordered" evidence="1">
    <location>
        <begin position="145"/>
        <end position="167"/>
    </location>
</feature>
<keyword evidence="3" id="KW-1185">Reference proteome</keyword>
<comment type="caution">
    <text evidence="2">The sequence shown here is derived from an EMBL/GenBank/DDBJ whole genome shotgun (WGS) entry which is preliminary data.</text>
</comment>
<accession>A0AAV4VVT5</accession>
<feature type="region of interest" description="Disordered" evidence="1">
    <location>
        <begin position="1"/>
        <end position="55"/>
    </location>
</feature>
<feature type="compositionally biased region" description="Low complexity" evidence="1">
    <location>
        <begin position="156"/>
        <end position="167"/>
    </location>
</feature>
<evidence type="ECO:0000313" key="3">
    <source>
        <dbReference type="Proteomes" id="UP001054837"/>
    </source>
</evidence>
<organism evidence="2 3">
    <name type="scientific">Caerostris darwini</name>
    <dbReference type="NCBI Taxonomy" id="1538125"/>
    <lineage>
        <taxon>Eukaryota</taxon>
        <taxon>Metazoa</taxon>
        <taxon>Ecdysozoa</taxon>
        <taxon>Arthropoda</taxon>
        <taxon>Chelicerata</taxon>
        <taxon>Arachnida</taxon>
        <taxon>Araneae</taxon>
        <taxon>Araneomorphae</taxon>
        <taxon>Entelegynae</taxon>
        <taxon>Araneoidea</taxon>
        <taxon>Araneidae</taxon>
        <taxon>Caerostris</taxon>
    </lineage>
</organism>
<evidence type="ECO:0000256" key="1">
    <source>
        <dbReference type="SAM" id="MobiDB-lite"/>
    </source>
</evidence>
<reference evidence="2 3" key="1">
    <citation type="submission" date="2021-06" db="EMBL/GenBank/DDBJ databases">
        <title>Caerostris darwini draft genome.</title>
        <authorList>
            <person name="Kono N."/>
            <person name="Arakawa K."/>
        </authorList>
    </citation>
    <scope>NUCLEOTIDE SEQUENCE [LARGE SCALE GENOMIC DNA]</scope>
</reference>
<feature type="compositionally biased region" description="Basic and acidic residues" evidence="1">
    <location>
        <begin position="114"/>
        <end position="124"/>
    </location>
</feature>
<protein>
    <submittedName>
        <fullName evidence="2">Uncharacterized protein</fullName>
    </submittedName>
</protein>
<feature type="region of interest" description="Disordered" evidence="1">
    <location>
        <begin position="95"/>
        <end position="124"/>
    </location>
</feature>
<name>A0AAV4VVT5_9ARAC</name>
<sequence>MHFNQDDSIQRPIKNTKGSPISSEKSFRIPIPEKFDNSSENTDIKDDSVPDKKNVEEIYKPLTEAHPFQRQRKSHRDSIRAKVFKTLSFYDDHVNHDGWQREEDKEDDQVVSGRQRELPLEDRGDDRVVPCCSVRFATNIQWLPNLGHSRNEETSESSASEYSIFAQ</sequence>
<evidence type="ECO:0000313" key="2">
    <source>
        <dbReference type="EMBL" id="GIY74560.1"/>
    </source>
</evidence>
<proteinExistence type="predicted"/>
<dbReference type="AlphaFoldDB" id="A0AAV4VVT5"/>
<dbReference type="EMBL" id="BPLQ01013760">
    <property type="protein sequence ID" value="GIY74560.1"/>
    <property type="molecule type" value="Genomic_DNA"/>
</dbReference>
<gene>
    <name evidence="2" type="ORF">CDAR_410071</name>
</gene>